<keyword evidence="2" id="KW-1185">Reference proteome</keyword>
<sequence>INIDAAFIIAFTGFLYIGEITYPNRKAKDFSTIRALYNNIRIAPNGYLIVFHLKRSKIDKTYSSVNIQIAAILGDYLYPIAVIIRLFNRNPWPLLDLLFSVNNKAFSALAVCKILLTYLAASGILPNGYSNYSFRRGIAQHMYNYGFIEL</sequence>
<accession>A0ACC8ENT2</accession>
<evidence type="ECO:0000313" key="1">
    <source>
        <dbReference type="EMBL" id="OCK87926.1"/>
    </source>
</evidence>
<dbReference type="Proteomes" id="UP000250078">
    <property type="component" value="Unassembled WGS sequence"/>
</dbReference>
<name>A0ACC8ENT2_9PEZI</name>
<protein>
    <submittedName>
        <fullName evidence="1">Uncharacterized protein</fullName>
    </submittedName>
</protein>
<organism evidence="1 2">
    <name type="scientific">Cenococcum geophilum 1.58</name>
    <dbReference type="NCBI Taxonomy" id="794803"/>
    <lineage>
        <taxon>Eukaryota</taxon>
        <taxon>Fungi</taxon>
        <taxon>Dikarya</taxon>
        <taxon>Ascomycota</taxon>
        <taxon>Pezizomycotina</taxon>
        <taxon>Dothideomycetes</taxon>
        <taxon>Pleosporomycetidae</taxon>
        <taxon>Gloniales</taxon>
        <taxon>Gloniaceae</taxon>
        <taxon>Cenococcum</taxon>
    </lineage>
</organism>
<reference evidence="1 2" key="1">
    <citation type="journal article" date="2016" name="Nat. Commun.">
        <title>Ectomycorrhizal ecology is imprinted in the genome of the dominant symbiotic fungus Cenococcum geophilum.</title>
        <authorList>
            <consortium name="DOE Joint Genome Institute"/>
            <person name="Peter M."/>
            <person name="Kohler A."/>
            <person name="Ohm R.A."/>
            <person name="Kuo A."/>
            <person name="Krutzmann J."/>
            <person name="Morin E."/>
            <person name="Arend M."/>
            <person name="Barry K.W."/>
            <person name="Binder M."/>
            <person name="Choi C."/>
            <person name="Clum A."/>
            <person name="Copeland A."/>
            <person name="Grisel N."/>
            <person name="Haridas S."/>
            <person name="Kipfer T."/>
            <person name="LaButti K."/>
            <person name="Lindquist E."/>
            <person name="Lipzen A."/>
            <person name="Maire R."/>
            <person name="Meier B."/>
            <person name="Mihaltcheva S."/>
            <person name="Molinier V."/>
            <person name="Murat C."/>
            <person name="Poggeler S."/>
            <person name="Quandt C.A."/>
            <person name="Sperisen C."/>
            <person name="Tritt A."/>
            <person name="Tisserant E."/>
            <person name="Crous P.W."/>
            <person name="Henrissat B."/>
            <person name="Nehls U."/>
            <person name="Egli S."/>
            <person name="Spatafora J.W."/>
            <person name="Grigoriev I.V."/>
            <person name="Martin F.M."/>
        </authorList>
    </citation>
    <scope>NUCLEOTIDE SEQUENCE [LARGE SCALE GENOMIC DNA]</scope>
    <source>
        <strain evidence="1 2">1.58</strain>
    </source>
</reference>
<dbReference type="EMBL" id="KV748252">
    <property type="protein sequence ID" value="OCK87926.1"/>
    <property type="molecule type" value="Genomic_DNA"/>
</dbReference>
<gene>
    <name evidence="1" type="ORF">K441DRAFT_591540</name>
</gene>
<proteinExistence type="predicted"/>
<feature type="non-terminal residue" evidence="1">
    <location>
        <position position="1"/>
    </location>
</feature>
<evidence type="ECO:0000313" key="2">
    <source>
        <dbReference type="Proteomes" id="UP000250078"/>
    </source>
</evidence>